<dbReference type="InterPro" id="IPR001972">
    <property type="entry name" value="Stomatin_HflK_fam"/>
</dbReference>
<comment type="similarity">
    <text evidence="1">Belongs to the band 7/mec-2 family.</text>
</comment>
<dbReference type="InterPro" id="IPR036013">
    <property type="entry name" value="Band_7/SPFH_dom_sf"/>
</dbReference>
<dbReference type="Pfam" id="PF01145">
    <property type="entry name" value="Band_7"/>
    <property type="match status" value="1"/>
</dbReference>
<keyword evidence="4" id="KW-1185">Reference proteome</keyword>
<dbReference type="AlphaFoldDB" id="A0A9X3D4X2"/>
<dbReference type="Proteomes" id="UP001143347">
    <property type="component" value="Unassembled WGS sequence"/>
</dbReference>
<dbReference type="SUPFAM" id="SSF117892">
    <property type="entry name" value="Band 7/SPFH domain"/>
    <property type="match status" value="1"/>
</dbReference>
<accession>A0A9X3D4X2</accession>
<protein>
    <submittedName>
        <fullName evidence="3">Slipin family protein</fullName>
    </submittedName>
</protein>
<dbReference type="GO" id="GO:0005886">
    <property type="term" value="C:plasma membrane"/>
    <property type="evidence" value="ECO:0007669"/>
    <property type="project" value="InterPro"/>
</dbReference>
<dbReference type="RefSeq" id="WP_266060760.1">
    <property type="nucleotide sequence ID" value="NZ_JAPKFM010000004.1"/>
</dbReference>
<dbReference type="EMBL" id="JAPKFM010000004">
    <property type="protein sequence ID" value="MCX2963682.1"/>
    <property type="molecule type" value="Genomic_DNA"/>
</dbReference>
<name>A0A9X3D4X2_9ACTN</name>
<evidence type="ECO:0000313" key="4">
    <source>
        <dbReference type="Proteomes" id="UP001143347"/>
    </source>
</evidence>
<dbReference type="PRINTS" id="PR00721">
    <property type="entry name" value="STOMATIN"/>
</dbReference>
<dbReference type="InterPro" id="IPR001107">
    <property type="entry name" value="Band_7"/>
</dbReference>
<sequence>MSIFNRMSVDPGCVVLEYRGGSLSRVLQTGSYSPRSDAQYRVVDLRERLVPVALQEVLTSDAMSVRVSMTLRMVVTDAVAFTERAVDPIASVYLATQIALRAATASVSADDLIRRGDALDTGAIRSAASAAGTEVGLQVRDVVVKDIVVPAEVRAAALEVITAKSRGLAKLEAARAETAALRSLANAGRLLDAHPALAQLRLIQAVPYGSRVVLSVDGADVPAAAE</sequence>
<evidence type="ECO:0000313" key="3">
    <source>
        <dbReference type="EMBL" id="MCX2963682.1"/>
    </source>
</evidence>
<dbReference type="PANTHER" id="PTHR10264">
    <property type="entry name" value="BAND 7 PROTEIN-RELATED"/>
    <property type="match status" value="1"/>
</dbReference>
<comment type="caution">
    <text evidence="3">The sequence shown here is derived from an EMBL/GenBank/DDBJ whole genome shotgun (WGS) entry which is preliminary data.</text>
</comment>
<feature type="domain" description="Band 7" evidence="2">
    <location>
        <begin position="4"/>
        <end position="161"/>
    </location>
</feature>
<reference evidence="3" key="1">
    <citation type="submission" date="2022-10" db="EMBL/GenBank/DDBJ databases">
        <title>WGS of marine actinomycetes from Thailand.</title>
        <authorList>
            <person name="Thawai C."/>
        </authorList>
    </citation>
    <scope>NUCLEOTIDE SEQUENCE</scope>
    <source>
        <strain evidence="3">SW21</strain>
    </source>
</reference>
<evidence type="ECO:0000256" key="1">
    <source>
        <dbReference type="ARBA" id="ARBA00008164"/>
    </source>
</evidence>
<evidence type="ECO:0000259" key="2">
    <source>
        <dbReference type="SMART" id="SM00244"/>
    </source>
</evidence>
<proteinExistence type="inferred from homology"/>
<dbReference type="PANTHER" id="PTHR10264:SF83">
    <property type="entry name" value="BLL5629 PROTEIN"/>
    <property type="match status" value="1"/>
</dbReference>
<dbReference type="SMART" id="SM00244">
    <property type="entry name" value="PHB"/>
    <property type="match status" value="1"/>
</dbReference>
<dbReference type="CDD" id="cd13438">
    <property type="entry name" value="SPFH_eoslipins_u2"/>
    <property type="match status" value="1"/>
</dbReference>
<organism evidence="3 4">
    <name type="scientific">Gordonia aquimaris</name>
    <dbReference type="NCBI Taxonomy" id="2984863"/>
    <lineage>
        <taxon>Bacteria</taxon>
        <taxon>Bacillati</taxon>
        <taxon>Actinomycetota</taxon>
        <taxon>Actinomycetes</taxon>
        <taxon>Mycobacteriales</taxon>
        <taxon>Gordoniaceae</taxon>
        <taxon>Gordonia</taxon>
    </lineage>
</organism>
<dbReference type="Gene3D" id="3.30.479.30">
    <property type="entry name" value="Band 7 domain"/>
    <property type="match status" value="1"/>
</dbReference>
<gene>
    <name evidence="3" type="ORF">OSB52_06185</name>
</gene>
<dbReference type="InterPro" id="IPR043202">
    <property type="entry name" value="Band-7_stomatin-like"/>
</dbReference>